<dbReference type="EMBL" id="CSAE01000191">
    <property type="protein sequence ID" value="COV74278.1"/>
    <property type="molecule type" value="Genomic_DNA"/>
</dbReference>
<evidence type="ECO:0000313" key="4">
    <source>
        <dbReference type="Proteomes" id="UP000038802"/>
    </source>
</evidence>
<sequence length="64" mass="6839">MTSSNSADVPSYEFPSAATVPLHQGWRTIQSTISAPSRISSEDHSHTRAPNDAPDPRTSTSTQA</sequence>
<protein>
    <submittedName>
        <fullName evidence="2">Uncharacterized protein</fullName>
    </submittedName>
</protein>
<feature type="region of interest" description="Disordered" evidence="1">
    <location>
        <begin position="1"/>
        <end position="64"/>
    </location>
</feature>
<proteinExistence type="predicted"/>
<organism evidence="2 4">
    <name type="scientific">Mycobacterium tuberculosis</name>
    <dbReference type="NCBI Taxonomy" id="1773"/>
    <lineage>
        <taxon>Bacteria</taxon>
        <taxon>Bacillati</taxon>
        <taxon>Actinomycetota</taxon>
        <taxon>Actinomycetes</taxon>
        <taxon>Mycobacteriales</taxon>
        <taxon>Mycobacteriaceae</taxon>
        <taxon>Mycobacterium</taxon>
        <taxon>Mycobacterium tuberculosis complex</taxon>
    </lineage>
</organism>
<evidence type="ECO:0000256" key="1">
    <source>
        <dbReference type="SAM" id="MobiDB-lite"/>
    </source>
</evidence>
<feature type="compositionally biased region" description="Polar residues" evidence="1">
    <location>
        <begin position="27"/>
        <end position="39"/>
    </location>
</feature>
<evidence type="ECO:0000313" key="5">
    <source>
        <dbReference type="Proteomes" id="UP000039021"/>
    </source>
</evidence>
<dbReference type="Proteomes" id="UP000039021">
    <property type="component" value="Unassembled WGS sequence"/>
</dbReference>
<reference evidence="3" key="3">
    <citation type="submission" date="2015-03" db="EMBL/GenBank/DDBJ databases">
        <authorList>
            <consortium name="Pathogen Informatics"/>
            <person name="Murphy D."/>
        </authorList>
    </citation>
    <scope>NUCLEOTIDE SEQUENCE</scope>
    <source>
        <strain evidence="3">N09902308</strain>
    </source>
</reference>
<accession>A0A0U0UI64</accession>
<dbReference type="EMBL" id="CSBK01000093">
    <property type="protein sequence ID" value="COW92528.1"/>
    <property type="molecule type" value="Genomic_DNA"/>
</dbReference>
<dbReference type="AlphaFoldDB" id="A0A0U0UI64"/>
<reference evidence="2" key="2">
    <citation type="submission" date="2015-03" db="EMBL/GenBank/DDBJ databases">
        <authorList>
            <person name="Murphy D."/>
        </authorList>
    </citation>
    <scope>NUCLEOTIDE SEQUENCE [LARGE SCALE GENOMIC DNA]</scope>
    <source>
        <strain evidence="2">K00500041</strain>
    </source>
</reference>
<reference evidence="4 5" key="1">
    <citation type="submission" date="2015-03" db="EMBL/GenBank/DDBJ databases">
        <authorList>
            <consortium name="Pathogen Informatics"/>
        </authorList>
    </citation>
    <scope>NUCLEOTIDE SEQUENCE [LARGE SCALE GENOMIC DNA]</scope>
    <source>
        <strain evidence="4">K00500041</strain>
        <strain evidence="5">N09902308</strain>
    </source>
</reference>
<evidence type="ECO:0000313" key="3">
    <source>
        <dbReference type="EMBL" id="COW92528.1"/>
    </source>
</evidence>
<gene>
    <name evidence="2" type="ORF">ERS007703_01971</name>
    <name evidence="3" type="ORF">ERS007739_00343</name>
</gene>
<evidence type="ECO:0000313" key="2">
    <source>
        <dbReference type="EMBL" id="COV74278.1"/>
    </source>
</evidence>
<name>A0A0U0UI64_MYCTX</name>
<dbReference type="Proteomes" id="UP000038802">
    <property type="component" value="Unassembled WGS sequence"/>
</dbReference>